<keyword evidence="2" id="KW-1185">Reference proteome</keyword>
<dbReference type="AlphaFoldDB" id="A0AAV5J572"/>
<name>A0AAV5J572_9ROSI</name>
<evidence type="ECO:0000313" key="2">
    <source>
        <dbReference type="Proteomes" id="UP001054252"/>
    </source>
</evidence>
<evidence type="ECO:0008006" key="3">
    <source>
        <dbReference type="Google" id="ProtNLM"/>
    </source>
</evidence>
<protein>
    <recommendedName>
        <fullName evidence="3">Ribosomal protein L16</fullName>
    </recommendedName>
</protein>
<comment type="caution">
    <text evidence="1">The sequence shown here is derived from an EMBL/GenBank/DDBJ whole genome shotgun (WGS) entry which is preliminary data.</text>
</comment>
<proteinExistence type="predicted"/>
<evidence type="ECO:0000313" key="1">
    <source>
        <dbReference type="EMBL" id="GKV07154.1"/>
    </source>
</evidence>
<accession>A0AAV5J572</accession>
<dbReference type="EMBL" id="BPVZ01000026">
    <property type="protein sequence ID" value="GKV07154.1"/>
    <property type="molecule type" value="Genomic_DNA"/>
</dbReference>
<sequence>MPIKKRVSGTYRCPPYQRTISNHPLYIMTIESSK</sequence>
<dbReference type="Proteomes" id="UP001054252">
    <property type="component" value="Unassembled WGS sequence"/>
</dbReference>
<gene>
    <name evidence="1" type="ORF">SLEP1_g18955</name>
</gene>
<organism evidence="1 2">
    <name type="scientific">Rubroshorea leprosula</name>
    <dbReference type="NCBI Taxonomy" id="152421"/>
    <lineage>
        <taxon>Eukaryota</taxon>
        <taxon>Viridiplantae</taxon>
        <taxon>Streptophyta</taxon>
        <taxon>Embryophyta</taxon>
        <taxon>Tracheophyta</taxon>
        <taxon>Spermatophyta</taxon>
        <taxon>Magnoliopsida</taxon>
        <taxon>eudicotyledons</taxon>
        <taxon>Gunneridae</taxon>
        <taxon>Pentapetalae</taxon>
        <taxon>rosids</taxon>
        <taxon>malvids</taxon>
        <taxon>Malvales</taxon>
        <taxon>Dipterocarpaceae</taxon>
        <taxon>Rubroshorea</taxon>
    </lineage>
</organism>
<reference evidence="1 2" key="1">
    <citation type="journal article" date="2021" name="Commun. Biol.">
        <title>The genome of Shorea leprosula (Dipterocarpaceae) highlights the ecological relevance of drought in aseasonal tropical rainforests.</title>
        <authorList>
            <person name="Ng K.K.S."/>
            <person name="Kobayashi M.J."/>
            <person name="Fawcett J.A."/>
            <person name="Hatakeyama M."/>
            <person name="Paape T."/>
            <person name="Ng C.H."/>
            <person name="Ang C.C."/>
            <person name="Tnah L.H."/>
            <person name="Lee C.T."/>
            <person name="Nishiyama T."/>
            <person name="Sese J."/>
            <person name="O'Brien M.J."/>
            <person name="Copetti D."/>
            <person name="Mohd Noor M.I."/>
            <person name="Ong R.C."/>
            <person name="Putra M."/>
            <person name="Sireger I.Z."/>
            <person name="Indrioko S."/>
            <person name="Kosugi Y."/>
            <person name="Izuno A."/>
            <person name="Isagi Y."/>
            <person name="Lee S.L."/>
            <person name="Shimizu K.K."/>
        </authorList>
    </citation>
    <scope>NUCLEOTIDE SEQUENCE [LARGE SCALE GENOMIC DNA]</scope>
    <source>
        <strain evidence="1">214</strain>
    </source>
</reference>